<feature type="region of interest" description="Disordered" evidence="2">
    <location>
        <begin position="240"/>
        <end position="260"/>
    </location>
</feature>
<dbReference type="InterPro" id="IPR036116">
    <property type="entry name" value="FN3_sf"/>
</dbReference>
<dbReference type="PANTHER" id="PTHR13817:SF73">
    <property type="entry name" value="FIBRONECTIN TYPE-III DOMAIN-CONTAINING PROTEIN"/>
    <property type="match status" value="1"/>
</dbReference>
<reference evidence="5" key="1">
    <citation type="submission" date="2022-06" db="EMBL/GenBank/DDBJ databases">
        <authorList>
            <person name="Berger JAMES D."/>
            <person name="Berger JAMES D."/>
        </authorList>
    </citation>
    <scope>NUCLEOTIDE SEQUENCE [LARGE SCALE GENOMIC DNA]</scope>
</reference>
<dbReference type="InterPro" id="IPR003599">
    <property type="entry name" value="Ig_sub"/>
</dbReference>
<dbReference type="Gene3D" id="2.60.40.10">
    <property type="entry name" value="Immunoglobulins"/>
    <property type="match status" value="9"/>
</dbReference>
<feature type="domain" description="Fibronectin type-III" evidence="4">
    <location>
        <begin position="483"/>
        <end position="582"/>
    </location>
</feature>
<feature type="domain" description="Ig-like" evidence="3">
    <location>
        <begin position="203"/>
        <end position="342"/>
    </location>
</feature>
<feature type="domain" description="Fibronectin type-III" evidence="4">
    <location>
        <begin position="1625"/>
        <end position="1733"/>
    </location>
</feature>
<feature type="domain" description="Fibronectin type-III" evidence="4">
    <location>
        <begin position="2067"/>
        <end position="2182"/>
    </location>
</feature>
<dbReference type="InterPro" id="IPR050964">
    <property type="entry name" value="Striated_Muscle_Regulatory"/>
</dbReference>
<dbReference type="InterPro" id="IPR007110">
    <property type="entry name" value="Ig-like_dom"/>
</dbReference>
<evidence type="ECO:0000256" key="2">
    <source>
        <dbReference type="SAM" id="MobiDB-lite"/>
    </source>
</evidence>
<dbReference type="SMART" id="SM00408">
    <property type="entry name" value="IGc2"/>
    <property type="match status" value="2"/>
</dbReference>
<name>A0AA85JBQ1_TRIRE</name>
<feature type="domain" description="Fibronectin type-III" evidence="4">
    <location>
        <begin position="737"/>
        <end position="834"/>
    </location>
</feature>
<evidence type="ECO:0000259" key="3">
    <source>
        <dbReference type="PROSITE" id="PS50835"/>
    </source>
</evidence>
<dbReference type="PANTHER" id="PTHR13817">
    <property type="entry name" value="TITIN"/>
    <property type="match status" value="1"/>
</dbReference>
<sequence length="2988" mass="341988">MFHLDINHIYYIHTNNTLTIQSLKLTDAGIFQCYAYNSAGEDFLNIWLKVTSFAPRLCTPETSVSNFTVLEGSSTTLVCPIIGAPTPEFKWYKETKENEWMPVQQWFEINKYFNYSSKSLNKAIKGVNNENKYTVNDMTVKLHDNSQKEMQQISNLCVPYGHNELKMNNVNYQSTGRYKCEARNYLGNETAFIYVRVYARTVPVHHLPSSLTAISNQSLSITCSFYVDQHTHAEINWFHGRKESNNQASTSGKHNDKQLHNNKVRSNSKSFMNSPDTVNIDPVITYFSRELSNGNKKSTGLNEYGSILHVNNVHISHQGFYVCEILSPGGNYTLKTEIKVISLPAKPIELSISDKLPHENYANRNATEVQLSWRQPQPTYQMKLTHYAIFIHKLPIHPNSKELNCETVGKYDWELFSTIGINQTVKNTTDERYFFTIKNTSTIFSSGSYCFSLSAVNFIGWSEKSYPVMHSVSYASKEELEELTLKLYLVNLTDTSVKITWVVTLHSHKVSLSSIKEYQVYYWIDATDSLLMKKVSDANNFINQKNITGLKPSTNYNFKVAACNQYGCGKYSEVLQIKTLQQILVKIPSRLLVVVHQTNEVEISFSSDYSNEEDYVKQCVEGFLIKLNCIDPPGCLNTQLFIPLKCIRHSRHTDPQSVVSLTSGGKTDTFDCDELHRFGNYSFVRRKSGQKASHHVVIVLKALSPYTLYEMHMAYVYTNRIGPFSRPAEVFRTHEDVPSRISNLMVNSDGSDGLFVEWDAPEKPNGQIIQYVLHYTEVKQVDWFSSNDHIHDQEVFFSRRAHSSQNEYSMDTKLQENNFMNNYNNKSNVQNPLYQLKYLPFASSIPSDLVNSQKYESRKYAGYYSLNRTTHRVNIESLISKHIYQIRMFALNTAGLSPVSLQLGFTSSSPSLVVPKDRKHTHTDKEFLHWTSLIHSNKHEEKTFRWLNNTFINFIGAPDIEKINDNDAEFSIEFELMLNENYFLMSRHTRPKYLNDTSLALNVLERTIKLIEQSKWPIRIQEIPLHGYQETDVDIQIDSWKWRISTPYKYNYSSKMEFSSIQNFQSPSINRTKLVFSFKLHNLSSYTYYRIEVWQPVGLLFGNYDHIVNRKLSYSISSNWFKTGVKPPNTSPSMVYAQIIDSDRMKITWQPLSRENWNGIPKGFLITIQENQSKHTVNSFTTYPNHEHMFSLNGTINIQKVQSHCGLVYLQVFINDSTASDYTVNNLKCDGEYSVTIRAASIQTGISDKWLLGPEMTVTPVLVNKQVTKKTDVRVPLWLTKTYYAGYNLKVSYTDEWIILKWKESLAVECGEPPSGYHLIFKKISSHAYVNATFQYGDSPSYVKFIPFNDTNLFRSKTMQSSDSFYENVLKLSLKSFFDVGEICYFNGYLSFRLTLAGQSIDDKSHNKERVFIHLNLAEEKQKGRLLLRRIIPLSRQKHDSQKARVLITWIPKAVNQRSFLRYATTFTLQWVRIDPISYENLSLPSTRIISWPEANNHIMLNDEFLTSGALTAAESKSSLKQNQQKHYSEYLIAIDELLMDTTYLFQLIESNSNQVNNATLNNSEECSKRTELLVYVTTVESYQTVPKIPPATPSIQILPSSTAMIDSQHTLCPSTSIHLSWPNYLSQLQSNETTESGSGFIYTSPVTNYTLQYAEINKDNFHDDISYHRSSINYTSVTWANYYPSPNFGDENDFVVNGLRPNKMYIFRLAAQTDAGQSPFSLPTDIVITDAQKPCSSPIRLEVELKTLQYPEETWNSQNKQTRKTNILTDEYCEYISVKWRVLDNSAWNSQPGWYHIAYNVWPSNPADDNTTSFNLFVKHEKSQIINGHLKVELLNLLPNRYYVITIEPVNEYGTSSSLVSLVQYASSVLTYSGSGCNRKQPYLVLMKQMITFTRPSSSLLSTSLSNFHYPALMSKLLIPPMNFICSTDRIHVLVKCTWEYGELKSILGFVFEVISFGEINQEISNSSVHIHPIFIKPNMNGVVLYSTTSITQLYSIPIESTLIKPYCYYKMSVYAVTPGGHGPKAFFPNISDKEMFNDQLQVINPTERHCSSDNFICTSQSPPEPPSEVSSEWLSRDKIQLKWSRPNQLNGKLVGYRVTWSEVNFLRSDSKPFRKHRRSADYIGAEEQFSAVVKSASTSYTIDHLNENTTYIFRVEAQTQSKQNNGWGKPACLWASTSYCWLYSIQPNAVNLHHICDFSVLVETIYPNYQKYCSFDSPVLRRPVVFVSSMNTTERSSSSSSRNSKIDLLNTTQDLHAEKRKPNNNQTKISYESTVITVLWSEAIPGVNSISHILIETRHSWNLNKWYSVVMINSTMKLYTFNLDELRLTRLLSDLDENSSCQVIQNPNNNLTSSKSMTITAGGLDQEVVNQMIAAAFADANVPLDSSAHIAIQFRLSPANQFQIGLPSQESNWIVINLKPNYKPFYQHWWFIMLLGLSGVSTAVILLSSLRWNLYKRQGVRDSQFRTRKYNMKQHPSNTIMADCCLPLCAYHINTTTTAAMPINNEFNNNANGSCKYPSMTDSSYKKSLIPGIATTPVERHLIENSIYLFNRSQSPFNPMMNSPKWDNLYSASPEILIVPTDSSVGSKAPSNRTISTSEVERFDELNHHHNNNNSCIIGQGVITSNPSIYPEADISVHQSCHLSPFHAPECLQRMSDLSNSTNNEMIINNSLPNSSNMSYLCFEQLPTPYHLTPTQLTNDPLVKNSTYSDQINEPFQSVQHQFDTGQPNLQMLSGQRYYDTDYSSFNENHISGHNLRNAFSLKSSANNQPPTNPIQCIVDDGGTSVDNNRYYPNLKGENIMTKSQTDTYGYRDPPHVTHNSLYRNNFNRNSVNTDHKTLNCVTSNIEMKSFLNEFKPSSQNYNLSTLSTSNYENKRGYNLNSSPSTSSSSNHLPLNTGQYQSPVYSMHNGQEWNTLLPNTNTPVQQENLHQQISVYKNNNMMYNMLTPNYQTNCVNTAPNNIHENLTNLDEFQITTDLEMLTSTEV</sequence>
<dbReference type="InterPro" id="IPR013783">
    <property type="entry name" value="Ig-like_fold"/>
</dbReference>
<dbReference type="InterPro" id="IPR036179">
    <property type="entry name" value="Ig-like_dom_sf"/>
</dbReference>
<dbReference type="Proteomes" id="UP000050795">
    <property type="component" value="Unassembled WGS sequence"/>
</dbReference>
<evidence type="ECO:0000313" key="5">
    <source>
        <dbReference type="Proteomes" id="UP000050795"/>
    </source>
</evidence>
<reference evidence="6" key="2">
    <citation type="submission" date="2023-11" db="UniProtKB">
        <authorList>
            <consortium name="WormBaseParasite"/>
        </authorList>
    </citation>
    <scope>IDENTIFICATION</scope>
</reference>
<keyword evidence="5" id="KW-1185">Reference proteome</keyword>
<organism evidence="5 6">
    <name type="scientific">Trichobilharzia regenti</name>
    <name type="common">Nasal bird schistosome</name>
    <dbReference type="NCBI Taxonomy" id="157069"/>
    <lineage>
        <taxon>Eukaryota</taxon>
        <taxon>Metazoa</taxon>
        <taxon>Spiralia</taxon>
        <taxon>Lophotrochozoa</taxon>
        <taxon>Platyhelminthes</taxon>
        <taxon>Trematoda</taxon>
        <taxon>Digenea</taxon>
        <taxon>Strigeidida</taxon>
        <taxon>Schistosomatoidea</taxon>
        <taxon>Schistosomatidae</taxon>
        <taxon>Trichobilharzia</taxon>
    </lineage>
</organism>
<dbReference type="PROSITE" id="PS50835">
    <property type="entry name" value="IG_LIKE"/>
    <property type="match status" value="2"/>
</dbReference>
<dbReference type="InterPro" id="IPR003598">
    <property type="entry name" value="Ig_sub2"/>
</dbReference>
<dbReference type="WBParaSite" id="TREG1_250.1">
    <property type="protein sequence ID" value="TREG1_250.1"/>
    <property type="gene ID" value="TREG1_250"/>
</dbReference>
<dbReference type="CDD" id="cd00063">
    <property type="entry name" value="FN3"/>
    <property type="match status" value="4"/>
</dbReference>
<accession>A0AA85JBQ1</accession>
<evidence type="ECO:0000259" key="4">
    <source>
        <dbReference type="PROSITE" id="PS50853"/>
    </source>
</evidence>
<dbReference type="SUPFAM" id="SSF49265">
    <property type="entry name" value="Fibronectin type III"/>
    <property type="match status" value="5"/>
</dbReference>
<keyword evidence="1" id="KW-0677">Repeat</keyword>
<evidence type="ECO:0000313" key="6">
    <source>
        <dbReference type="WBParaSite" id="TREG1_250.1"/>
    </source>
</evidence>
<feature type="region of interest" description="Disordered" evidence="2">
    <location>
        <begin position="2877"/>
        <end position="2898"/>
    </location>
</feature>
<feature type="domain" description="Ig-like" evidence="3">
    <location>
        <begin position="55"/>
        <end position="198"/>
    </location>
</feature>
<dbReference type="Pfam" id="PF00041">
    <property type="entry name" value="fn3"/>
    <property type="match status" value="3"/>
</dbReference>
<dbReference type="SUPFAM" id="SSF48726">
    <property type="entry name" value="Immunoglobulin"/>
    <property type="match status" value="3"/>
</dbReference>
<dbReference type="SMART" id="SM00409">
    <property type="entry name" value="IG"/>
    <property type="match status" value="2"/>
</dbReference>
<evidence type="ECO:0000256" key="1">
    <source>
        <dbReference type="ARBA" id="ARBA00022737"/>
    </source>
</evidence>
<dbReference type="SMART" id="SM00060">
    <property type="entry name" value="FN3"/>
    <property type="match status" value="7"/>
</dbReference>
<protein>
    <submittedName>
        <fullName evidence="6">Uncharacterized protein</fullName>
    </submittedName>
</protein>
<dbReference type="PROSITE" id="PS50853">
    <property type="entry name" value="FN3"/>
    <property type="match status" value="4"/>
</dbReference>
<proteinExistence type="predicted"/>
<dbReference type="InterPro" id="IPR003961">
    <property type="entry name" value="FN3_dom"/>
</dbReference>
<dbReference type="CDD" id="cd00096">
    <property type="entry name" value="Ig"/>
    <property type="match status" value="1"/>
</dbReference>
<feature type="compositionally biased region" description="Low complexity" evidence="2">
    <location>
        <begin position="2881"/>
        <end position="2898"/>
    </location>
</feature>